<keyword evidence="1" id="KW-0479">Metal-binding</keyword>
<dbReference type="SUPFAM" id="SSF56300">
    <property type="entry name" value="Metallo-dependent phosphatases"/>
    <property type="match status" value="1"/>
</dbReference>
<proteinExistence type="predicted"/>
<dbReference type="Proteomes" id="UP001250932">
    <property type="component" value="Unassembled WGS sequence"/>
</dbReference>
<sequence>MSLDTTFRHSEQKGGRAICPNSNVVNIAAVGDVHCPYVDPSYLKAMLQEIDAKADVLLLCGDLTHEGHPSEAAILAELLAPLRCPTIGVLGNHDYEMGEANIITQVLRQSGVIILDGGVHTACGIDFVGTKGFAGGFDDLALQPWGEPLIKEFVAMAKLEAEKLESSLKQSTNHHRVAILHYSPIRGTVEGEPEAIIPFLGSSYLENVLLRYPVEVVFHGHAHHGQPKGMTKNKIPVFNVALPLLQKAKRFQTPVAFYALTVNSPS</sequence>
<dbReference type="RefSeq" id="WP_313834326.1">
    <property type="nucleotide sequence ID" value="NZ_JAQOUE010000002.1"/>
</dbReference>
<keyword evidence="5" id="KW-1185">Reference proteome</keyword>
<reference evidence="4 5" key="1">
    <citation type="journal article" date="2023" name="ISME J.">
        <title>Cultivation and genomic characterization of novel and ubiquitous marine nitrite-oxidizing bacteria from the Nitrospirales.</title>
        <authorList>
            <person name="Mueller A.J."/>
            <person name="Daebeler A."/>
            <person name="Herbold C.W."/>
            <person name="Kirkegaard R.H."/>
            <person name="Daims H."/>
        </authorList>
    </citation>
    <scope>NUCLEOTIDE SEQUENCE [LARGE SCALE GENOMIC DNA]</scope>
    <source>
        <strain evidence="4 5">EB</strain>
    </source>
</reference>
<dbReference type="InterPro" id="IPR051158">
    <property type="entry name" value="Metallophosphoesterase_sf"/>
</dbReference>
<dbReference type="PANTHER" id="PTHR31302">
    <property type="entry name" value="TRANSMEMBRANE PROTEIN WITH METALLOPHOSPHOESTERASE DOMAIN-RELATED"/>
    <property type="match status" value="1"/>
</dbReference>
<protein>
    <submittedName>
        <fullName evidence="4">Metallophosphoesterase</fullName>
    </submittedName>
</protein>
<dbReference type="PANTHER" id="PTHR31302:SF31">
    <property type="entry name" value="PHOSPHODIESTERASE YAEI"/>
    <property type="match status" value="1"/>
</dbReference>
<dbReference type="Pfam" id="PF00149">
    <property type="entry name" value="Metallophos"/>
    <property type="match status" value="1"/>
</dbReference>
<feature type="domain" description="Calcineurin-like phosphoesterase" evidence="3">
    <location>
        <begin position="26"/>
        <end position="224"/>
    </location>
</feature>
<dbReference type="InterPro" id="IPR029052">
    <property type="entry name" value="Metallo-depent_PP-like"/>
</dbReference>
<name>A0ABU3KBN7_9BACT</name>
<dbReference type="EMBL" id="JAQOUE010000002">
    <property type="protein sequence ID" value="MDT7043733.1"/>
    <property type="molecule type" value="Genomic_DNA"/>
</dbReference>
<gene>
    <name evidence="4" type="ORF">PPG34_15370</name>
</gene>
<accession>A0ABU3KBN7</accession>
<evidence type="ECO:0000256" key="1">
    <source>
        <dbReference type="ARBA" id="ARBA00022723"/>
    </source>
</evidence>
<comment type="caution">
    <text evidence="4">The sequence shown here is derived from an EMBL/GenBank/DDBJ whole genome shotgun (WGS) entry which is preliminary data.</text>
</comment>
<dbReference type="Gene3D" id="3.60.21.10">
    <property type="match status" value="1"/>
</dbReference>
<evidence type="ECO:0000256" key="2">
    <source>
        <dbReference type="ARBA" id="ARBA00022801"/>
    </source>
</evidence>
<organism evidence="4 5">
    <name type="scientific">Candidatus Nitronereus thalassa</name>
    <dbReference type="NCBI Taxonomy" id="3020898"/>
    <lineage>
        <taxon>Bacteria</taxon>
        <taxon>Pseudomonadati</taxon>
        <taxon>Nitrospirota</taxon>
        <taxon>Nitrospiria</taxon>
        <taxon>Nitrospirales</taxon>
        <taxon>Nitrospiraceae</taxon>
        <taxon>Candidatus Nitronereus</taxon>
    </lineage>
</organism>
<dbReference type="InterPro" id="IPR004843">
    <property type="entry name" value="Calcineurin-like_PHP"/>
</dbReference>
<evidence type="ECO:0000313" key="5">
    <source>
        <dbReference type="Proteomes" id="UP001250932"/>
    </source>
</evidence>
<keyword evidence="2" id="KW-0378">Hydrolase</keyword>
<evidence type="ECO:0000313" key="4">
    <source>
        <dbReference type="EMBL" id="MDT7043733.1"/>
    </source>
</evidence>
<evidence type="ECO:0000259" key="3">
    <source>
        <dbReference type="Pfam" id="PF00149"/>
    </source>
</evidence>